<dbReference type="AlphaFoldDB" id="U7DE56"/>
<keyword evidence="1" id="KW-0732">Signal</keyword>
<reference evidence="2 3" key="1">
    <citation type="journal article" date="2013" name="Environ. Microbiol.">
        <title>Genome analysis of Chitinivibrio alkaliphilus gen. nov., sp. nov., a novel extremely haloalkaliphilic anaerobic chitinolytic bacterium from the candidate phylum Termite Group 3.</title>
        <authorList>
            <person name="Sorokin D.Y."/>
            <person name="Gumerov V.M."/>
            <person name="Rakitin A.L."/>
            <person name="Beletsky A.V."/>
            <person name="Damste J.S."/>
            <person name="Muyzer G."/>
            <person name="Mardanov A.V."/>
            <person name="Ravin N.V."/>
        </authorList>
    </citation>
    <scope>NUCLEOTIDE SEQUENCE [LARGE SCALE GENOMIC DNA]</scope>
    <source>
        <strain evidence="2 3">ACht1</strain>
    </source>
</reference>
<evidence type="ECO:0000256" key="1">
    <source>
        <dbReference type="SAM" id="SignalP"/>
    </source>
</evidence>
<dbReference type="STRING" id="1313304.CALK_0376"/>
<organism evidence="2 3">
    <name type="scientific">Chitinivibrio alkaliphilus ACht1</name>
    <dbReference type="NCBI Taxonomy" id="1313304"/>
    <lineage>
        <taxon>Bacteria</taxon>
        <taxon>Pseudomonadati</taxon>
        <taxon>Fibrobacterota</taxon>
        <taxon>Chitinivibrionia</taxon>
        <taxon>Chitinivibrionales</taxon>
        <taxon>Chitinivibrionaceae</taxon>
        <taxon>Chitinivibrio</taxon>
    </lineage>
</organism>
<keyword evidence="3" id="KW-1185">Reference proteome</keyword>
<gene>
    <name evidence="2" type="ORF">CALK_0376</name>
</gene>
<sequence length="367" mass="40883">MVKAVIVCLVMIATISAQQPQLEFSPTGSVVIQAQKDLYDNDRSDNLDNWFGRLDLGGVVESGRHSVDVMLRFYPEGFGHDFRGPGMKTVDVMEFHQGYQVIQGPGTFPIYIPYEDTTIVGQDTIMDMENMQEFSMERVQIRRALYRYDGDMLNLTIGRDLISETEGKIFGNYIDEGIHGSGFLGKGIFANFLSLEKQMDMASLTVLLEATSANLNTGNLRTWFDVTPMENLEVGLGYKSNIFDKVYDDDMDVIHSLALNTAYTLPSQVTLFAETGVKDLHEDLDAYAPVLLGANIPLPGMVRYVQVETELLKTGDRERLTGIEDTPVLYGISSCVELNDNVEFALGFFSAYDAEKPTIAAEFRGGF</sequence>
<feature type="signal peptide" evidence="1">
    <location>
        <begin position="1"/>
        <end position="19"/>
    </location>
</feature>
<proteinExistence type="predicted"/>
<protein>
    <submittedName>
        <fullName evidence="2">Uncharacterized protein</fullName>
    </submittedName>
</protein>
<evidence type="ECO:0000313" key="3">
    <source>
        <dbReference type="Proteomes" id="UP000017148"/>
    </source>
</evidence>
<comment type="caution">
    <text evidence="2">The sequence shown here is derived from an EMBL/GenBank/DDBJ whole genome shotgun (WGS) entry which is preliminary data.</text>
</comment>
<accession>U7DE56</accession>
<feature type="chain" id="PRO_5004682450" evidence="1">
    <location>
        <begin position="20"/>
        <end position="367"/>
    </location>
</feature>
<dbReference type="Proteomes" id="UP000017148">
    <property type="component" value="Unassembled WGS sequence"/>
</dbReference>
<dbReference type="RefSeq" id="WP_022635919.1">
    <property type="nucleotide sequence ID" value="NZ_ASJR01000002.1"/>
</dbReference>
<name>U7DE56_9BACT</name>
<dbReference type="EMBL" id="ASJR01000002">
    <property type="protein sequence ID" value="ERP39206.1"/>
    <property type="molecule type" value="Genomic_DNA"/>
</dbReference>
<dbReference type="OrthoDB" id="9809263at2"/>
<evidence type="ECO:0000313" key="2">
    <source>
        <dbReference type="EMBL" id="ERP39206.1"/>
    </source>
</evidence>